<accession>W4H2H7</accession>
<reference evidence="2" key="1">
    <citation type="submission" date="2013-12" db="EMBL/GenBank/DDBJ databases">
        <title>The Genome Sequence of Aphanomyces astaci APO3.</title>
        <authorList>
            <consortium name="The Broad Institute Genomics Platform"/>
            <person name="Russ C."/>
            <person name="Tyler B."/>
            <person name="van West P."/>
            <person name="Dieguez-Uribeondo J."/>
            <person name="Young S.K."/>
            <person name="Zeng Q."/>
            <person name="Gargeya S."/>
            <person name="Fitzgerald M."/>
            <person name="Abouelleil A."/>
            <person name="Alvarado L."/>
            <person name="Chapman S.B."/>
            <person name="Gainer-Dewar J."/>
            <person name="Goldberg J."/>
            <person name="Griggs A."/>
            <person name="Gujja S."/>
            <person name="Hansen M."/>
            <person name="Howarth C."/>
            <person name="Imamovic A."/>
            <person name="Ireland A."/>
            <person name="Larimer J."/>
            <person name="McCowan C."/>
            <person name="Murphy C."/>
            <person name="Pearson M."/>
            <person name="Poon T.W."/>
            <person name="Priest M."/>
            <person name="Roberts A."/>
            <person name="Saif S."/>
            <person name="Shea T."/>
            <person name="Sykes S."/>
            <person name="Wortman J."/>
            <person name="Nusbaum C."/>
            <person name="Birren B."/>
        </authorList>
    </citation>
    <scope>NUCLEOTIDE SEQUENCE [LARGE SCALE GENOMIC DNA]</scope>
    <source>
        <strain evidence="2">APO3</strain>
    </source>
</reference>
<dbReference type="VEuPathDB" id="FungiDB:H257_03131"/>
<gene>
    <name evidence="2" type="ORF">H257_03131</name>
</gene>
<dbReference type="STRING" id="112090.W4H2H7"/>
<evidence type="ECO:0000313" key="2">
    <source>
        <dbReference type="EMBL" id="ETV85373.1"/>
    </source>
</evidence>
<organism evidence="2">
    <name type="scientific">Aphanomyces astaci</name>
    <name type="common">Crayfish plague agent</name>
    <dbReference type="NCBI Taxonomy" id="112090"/>
    <lineage>
        <taxon>Eukaryota</taxon>
        <taxon>Sar</taxon>
        <taxon>Stramenopiles</taxon>
        <taxon>Oomycota</taxon>
        <taxon>Saprolegniomycetes</taxon>
        <taxon>Saprolegniales</taxon>
        <taxon>Verrucalvaceae</taxon>
        <taxon>Aphanomyces</taxon>
    </lineage>
</organism>
<dbReference type="OrthoDB" id="4142200at2759"/>
<dbReference type="RefSeq" id="XP_009825391.1">
    <property type="nucleotide sequence ID" value="XM_009827089.1"/>
</dbReference>
<protein>
    <submittedName>
        <fullName evidence="2">Uncharacterized protein</fullName>
    </submittedName>
</protein>
<keyword evidence="1" id="KW-0812">Transmembrane</keyword>
<proteinExistence type="predicted"/>
<name>W4H2H7_APHAT</name>
<keyword evidence="1" id="KW-1133">Transmembrane helix</keyword>
<evidence type="ECO:0000256" key="1">
    <source>
        <dbReference type="SAM" id="Phobius"/>
    </source>
</evidence>
<dbReference type="GeneID" id="20805127"/>
<feature type="transmembrane region" description="Helical" evidence="1">
    <location>
        <begin position="12"/>
        <end position="31"/>
    </location>
</feature>
<dbReference type="EMBL" id="KI913118">
    <property type="protein sequence ID" value="ETV85373.1"/>
    <property type="molecule type" value="Genomic_DNA"/>
</dbReference>
<dbReference type="AlphaFoldDB" id="W4H2H7"/>
<keyword evidence="1" id="KW-0472">Membrane</keyword>
<sequence length="68" mass="7479">MFDGRVNHAEFFQLILPLGMLIGSLVTFNLADRLGRAAMLDLSAIPYVLEINAPHHGQPQTLLSHPQA</sequence>